<dbReference type="EMBL" id="AGUD01000309">
    <property type="protein sequence ID" value="EHN08953.1"/>
    <property type="molecule type" value="Genomic_DNA"/>
</dbReference>
<sequence>MGDGEQRGLGQQDGVSRRRFLRDAGAVGAIAATSGVFAGPARAATSNRRVAVLGGGMAGLAAAHELAERGFQVTVYERNALGGKARSIPVAGTGRGGRRDLPGEHGFRFFPGFYHHVPDTMRRIPFPGNPGGVRDNLVAATGGKFLRNGDRADAGPFGLIPDPVGMLTPDGLRRQLTDWLSGYGIPPHELVFFVERLLVFLTSCDARRFGQWEHVSWWDFIRAEGKSQEYKTVAAAGMTRNVVAAKETVASTRTIGNMAEAFLMTMMNRGNDGALDRVLDLPTNEAWIDPWVAHLQRLGVRFEVGQAVDRLEVGGGRVTAAWSHDARRRRYRIDADWFVCAMPVERARKLWSPEVLAVDPSLKQMDELFADWMVGIQYFLKRKVDITRGHITFIDAPWALTGLTQGQFWNSRDFGRDYGDGTAVDALSIDISNWDAPGILYGKPAKRCTPDQIAREVWAQIKAHGTAAKLLPDDIVHSWFLDPGIVWNPKTGANRNVTPLLVNTVGSWDKRPTARTKLPNLFLAGDYVQTNIDLATMEGANESGRAAVNALLETADSSATPARTYTLYRAPEFELLKGVDQILHSAGAPNALDLPLG</sequence>
<name>H0EBK6_9ACTN</name>
<evidence type="ECO:0000313" key="3">
    <source>
        <dbReference type="Proteomes" id="UP000005143"/>
    </source>
</evidence>
<protein>
    <submittedName>
        <fullName evidence="2">Phytoene desaturase</fullName>
        <ecNumber evidence="2">1.14.99.-</ecNumber>
    </submittedName>
</protein>
<keyword evidence="2" id="KW-0560">Oxidoreductase</keyword>
<dbReference type="GO" id="GO:0016491">
    <property type="term" value="F:oxidoreductase activity"/>
    <property type="evidence" value="ECO:0007669"/>
    <property type="project" value="UniProtKB-KW"/>
</dbReference>
<dbReference type="PATRIC" id="fig|1097667.3.peg.4201"/>
<dbReference type="SUPFAM" id="SSF51905">
    <property type="entry name" value="FAD/NAD(P)-binding domain"/>
    <property type="match status" value="1"/>
</dbReference>
<dbReference type="InterPro" id="IPR019546">
    <property type="entry name" value="TAT_signal_bac_arc"/>
</dbReference>
<comment type="caution">
    <text evidence="2">The sequence shown here is derived from an EMBL/GenBank/DDBJ whole genome shotgun (WGS) entry which is preliminary data.</text>
</comment>
<dbReference type="PANTHER" id="PTHR42923">
    <property type="entry name" value="PROTOPORPHYRINOGEN OXIDASE"/>
    <property type="match status" value="1"/>
</dbReference>
<dbReference type="OrthoDB" id="8845488at2"/>
<dbReference type="InterPro" id="IPR050464">
    <property type="entry name" value="Zeta_carotene_desat/Oxidored"/>
</dbReference>
<dbReference type="RefSeq" id="WP_007579034.1">
    <property type="nucleotide sequence ID" value="NZ_AGUD01000309.1"/>
</dbReference>
<dbReference type="EC" id="1.14.99.-" evidence="2"/>
<dbReference type="InterPro" id="IPR036188">
    <property type="entry name" value="FAD/NAD-bd_sf"/>
</dbReference>
<proteinExistence type="predicted"/>
<keyword evidence="3" id="KW-1185">Reference proteome</keyword>
<dbReference type="AlphaFoldDB" id="H0EBK6"/>
<dbReference type="Gene3D" id="3.50.50.60">
    <property type="entry name" value="FAD/NAD(P)-binding domain"/>
    <property type="match status" value="1"/>
</dbReference>
<feature type="domain" description="Amine oxidase" evidence="1">
    <location>
        <begin position="57"/>
        <end position="552"/>
    </location>
</feature>
<dbReference type="Pfam" id="PF01593">
    <property type="entry name" value="Amino_oxidase"/>
    <property type="match status" value="1"/>
</dbReference>
<evidence type="ECO:0000259" key="1">
    <source>
        <dbReference type="Pfam" id="PF01593"/>
    </source>
</evidence>
<dbReference type="InterPro" id="IPR002937">
    <property type="entry name" value="Amino_oxidase"/>
</dbReference>
<organism evidence="2 3">
    <name type="scientific">Patulibacter medicamentivorans</name>
    <dbReference type="NCBI Taxonomy" id="1097667"/>
    <lineage>
        <taxon>Bacteria</taxon>
        <taxon>Bacillati</taxon>
        <taxon>Actinomycetota</taxon>
        <taxon>Thermoleophilia</taxon>
        <taxon>Solirubrobacterales</taxon>
        <taxon>Patulibacteraceae</taxon>
        <taxon>Patulibacter</taxon>
    </lineage>
</organism>
<dbReference type="PROSITE" id="PS51318">
    <property type="entry name" value="TAT"/>
    <property type="match status" value="1"/>
</dbReference>
<dbReference type="PANTHER" id="PTHR42923:SF46">
    <property type="entry name" value="AMINE OXIDASE"/>
    <property type="match status" value="1"/>
</dbReference>
<dbReference type="NCBIfam" id="TIGR01409">
    <property type="entry name" value="TAT_signal_seq"/>
    <property type="match status" value="1"/>
</dbReference>
<reference evidence="2 3" key="1">
    <citation type="journal article" date="2013" name="Biodegradation">
        <title>Quantitative proteomic analysis of ibuprofen-degrading Patulibacter sp. strain I11.</title>
        <authorList>
            <person name="Almeida B."/>
            <person name="Kjeldal H."/>
            <person name="Lolas I."/>
            <person name="Knudsen A.D."/>
            <person name="Carvalho G."/>
            <person name="Nielsen K.L."/>
            <person name="Barreto Crespo M.T."/>
            <person name="Stensballe A."/>
            <person name="Nielsen J.L."/>
        </authorList>
    </citation>
    <scope>NUCLEOTIDE SEQUENCE [LARGE SCALE GENOMIC DNA]</scope>
    <source>
        <strain evidence="2 3">I11</strain>
    </source>
</reference>
<gene>
    <name evidence="2" type="ORF">PAI11_42380</name>
</gene>
<dbReference type="InterPro" id="IPR006311">
    <property type="entry name" value="TAT_signal"/>
</dbReference>
<evidence type="ECO:0000313" key="2">
    <source>
        <dbReference type="EMBL" id="EHN08953.1"/>
    </source>
</evidence>
<accession>H0EBK6</accession>
<dbReference type="PRINTS" id="PR00419">
    <property type="entry name" value="ADXRDTASE"/>
</dbReference>
<dbReference type="Proteomes" id="UP000005143">
    <property type="component" value="Unassembled WGS sequence"/>
</dbReference>